<feature type="region of interest" description="Disordered" evidence="1">
    <location>
        <begin position="568"/>
        <end position="601"/>
    </location>
</feature>
<feature type="region of interest" description="Disordered" evidence="1">
    <location>
        <begin position="748"/>
        <end position="796"/>
    </location>
</feature>
<evidence type="ECO:0000313" key="2">
    <source>
        <dbReference type="EMBL" id="CAK7273635.1"/>
    </source>
</evidence>
<feature type="compositionally biased region" description="Polar residues" evidence="1">
    <location>
        <begin position="1094"/>
        <end position="1113"/>
    </location>
</feature>
<feature type="compositionally biased region" description="Low complexity" evidence="1">
    <location>
        <begin position="346"/>
        <end position="371"/>
    </location>
</feature>
<feature type="region of interest" description="Disordered" evidence="1">
    <location>
        <begin position="977"/>
        <end position="1025"/>
    </location>
</feature>
<accession>A0ABP0DZA3</accession>
<dbReference type="Proteomes" id="UP001642501">
    <property type="component" value="Unassembled WGS sequence"/>
</dbReference>
<organism evidence="2 3">
    <name type="scientific">Sporothrix epigloea</name>
    <dbReference type="NCBI Taxonomy" id="1892477"/>
    <lineage>
        <taxon>Eukaryota</taxon>
        <taxon>Fungi</taxon>
        <taxon>Dikarya</taxon>
        <taxon>Ascomycota</taxon>
        <taxon>Pezizomycotina</taxon>
        <taxon>Sordariomycetes</taxon>
        <taxon>Sordariomycetidae</taxon>
        <taxon>Ophiostomatales</taxon>
        <taxon>Ophiostomataceae</taxon>
        <taxon>Sporothrix</taxon>
    </lineage>
</organism>
<feature type="region of interest" description="Disordered" evidence="1">
    <location>
        <begin position="667"/>
        <end position="689"/>
    </location>
</feature>
<feature type="compositionally biased region" description="Basic and acidic residues" evidence="1">
    <location>
        <begin position="568"/>
        <end position="581"/>
    </location>
</feature>
<gene>
    <name evidence="2" type="ORF">SEPCBS57363_005750</name>
</gene>
<feature type="region of interest" description="Disordered" evidence="1">
    <location>
        <begin position="1057"/>
        <end position="1181"/>
    </location>
</feature>
<feature type="region of interest" description="Disordered" evidence="1">
    <location>
        <begin position="415"/>
        <end position="465"/>
    </location>
</feature>
<feature type="compositionally biased region" description="Polar residues" evidence="1">
    <location>
        <begin position="769"/>
        <end position="784"/>
    </location>
</feature>
<feature type="compositionally biased region" description="Polar residues" evidence="1">
    <location>
        <begin position="417"/>
        <end position="429"/>
    </location>
</feature>
<feature type="compositionally biased region" description="Polar residues" evidence="1">
    <location>
        <begin position="188"/>
        <end position="203"/>
    </location>
</feature>
<evidence type="ECO:0008006" key="4">
    <source>
        <dbReference type="Google" id="ProtNLM"/>
    </source>
</evidence>
<feature type="compositionally biased region" description="Polar residues" evidence="1">
    <location>
        <begin position="855"/>
        <end position="864"/>
    </location>
</feature>
<comment type="caution">
    <text evidence="2">The sequence shown here is derived from an EMBL/GenBank/DDBJ whole genome shotgun (WGS) entry which is preliminary data.</text>
</comment>
<evidence type="ECO:0000313" key="3">
    <source>
        <dbReference type="Proteomes" id="UP001642501"/>
    </source>
</evidence>
<sequence length="1302" mass="139452">MSLNGLDNAAIKEAHEATVTEPGGWFLIRYASRDEVGLHDRGTGGVVEFRNAIAQYEEESPLYGFLKYRRRNVIIKYLPDNCSRLVQARVTVHFTAVCERFAPYNTTFSIADAKELKDTKLSAACSLHTASSSTSSSTSSLRRRRLMEIAEEEEEELRATKRQSTVKDDDSLGAQNDAAPHSSLLPVTLNSQLAKSPNESQFAGTVDPPSFTGLERPPSPAKSLDARSLPPQLAHLEMYSYASYAAGKPKVKLAPRPSLDVSLRPRTSAGTGTQRPVSAIPAGFRLQSKGSRKGRSDAHVKSSENLVHQINEDEVAAVNSPTFSKLVSIPAPASLSDTLDVRRPHTSSGRPTSSSGISVKSVATTATATATKHSTMTPEKARLMKAMKLREKKKKTSVLSPLPIPSVDISEAVAETTPDTSQYEEPFSNTSATSTTFAGGFDDRPDSKSGRSTSNNDMPNTSFSDSAIDVGLSAIDQGPVDNQSSGSPCVHAGSLECSELTKTLSLSGSTDEQVPALQSIDSEPNASGHDLSGDGTGDSTTPAETSGPALRENDNHCGTASAEVAGHREEAAAAHSQEKSLETALTNSKVSAEEPGSDRVTTLIEPLPEPAMLAAEETHKDFAPHSSEDTAAQMTDSSRPSTSTTSEFTADLEEETLAHSVAIPTISLPEPRDSQSTIGIETSNPASADVKRARRRALVDPIHTDLVNSHVSDVAQSDTNLSDDEQLMDELHSFTVLEAKSMTVSKSPITPMFPNTSPSKQEAAADGGNSRSLRTVSSPAQSSFLIPGDVTTSSARSASSGTACLQKTAQQNSANLLPKKSNIGSTISQRIKALEKLSGNIPGAAAEAPMRTERPTSTFFSVRKTSGRDTSRSPSIAERASSLTRNKTPSPPTSRESSPEMPKVITRDRLGPMASRLSVFENGNPPRGRPESVQVRARIIHDPMQPFFKMPDTHYDPSEPGQLHFKQSPLIIDHHKASGAATSAHPTFSSSGAADTTTESALRRETDDSDSTQPRRRSSLTIMKDFIKERRGSVMTVRSPSTDNLGASSLASPVSMVFPSKSSSRPPSVHTTHGLARRLSISSRHSTNNDRDVTTSPHTMSLSSSFLTETSGSGDEGRLPTSELGHKKTGSGSKNRASRFMRRLSSSLSTGRKTATPAISPTVTEEEEAFNTMPPSRGGSAAQRNTISYVGDVNVQFPDNLLWKRRTMCIDSQGFLVLSTSNGVSAATSSSDRPVGAIKRYHLSDFRSPYIPEMEVQELPNSVCLDFIDGSGLQVACEDRAGQLNVLRVLQEAYQNHTMFGQ</sequence>
<dbReference type="CDD" id="cd11282">
    <property type="entry name" value="ADF_coactosin_like"/>
    <property type="match status" value="1"/>
</dbReference>
<feature type="region of interest" description="Disordered" evidence="1">
    <location>
        <begin position="504"/>
        <end position="556"/>
    </location>
</feature>
<feature type="compositionally biased region" description="Polar residues" evidence="1">
    <location>
        <begin position="1060"/>
        <end position="1071"/>
    </location>
</feature>
<feature type="region of interest" description="Disordered" evidence="1">
    <location>
        <begin position="152"/>
        <end position="226"/>
    </location>
</feature>
<feature type="compositionally biased region" description="Polar residues" evidence="1">
    <location>
        <begin position="748"/>
        <end position="760"/>
    </location>
</feature>
<reference evidence="2 3" key="1">
    <citation type="submission" date="2024-01" db="EMBL/GenBank/DDBJ databases">
        <authorList>
            <person name="Allen C."/>
            <person name="Tagirdzhanova G."/>
        </authorList>
    </citation>
    <scope>NUCLEOTIDE SEQUENCE [LARGE SCALE GENOMIC DNA]</scope>
    <source>
        <strain evidence="2 3">CBS 573.63</strain>
    </source>
</reference>
<feature type="compositionally biased region" description="Polar residues" evidence="1">
    <location>
        <begin position="450"/>
        <end position="465"/>
    </location>
</feature>
<keyword evidence="3" id="KW-1185">Reference proteome</keyword>
<feature type="compositionally biased region" description="Polar residues" evidence="1">
    <location>
        <begin position="980"/>
        <end position="1000"/>
    </location>
</feature>
<feature type="region of interest" description="Disordered" evidence="1">
    <location>
        <begin position="256"/>
        <end position="277"/>
    </location>
</feature>
<name>A0ABP0DZA3_9PEZI</name>
<dbReference type="InterPro" id="IPR029006">
    <property type="entry name" value="ADF-H/Gelsolin-like_dom_sf"/>
</dbReference>
<protein>
    <recommendedName>
        <fullName evidence="4">GPI-anchored cell surface glycoprotein</fullName>
    </recommendedName>
</protein>
<feature type="compositionally biased region" description="Polar residues" evidence="1">
    <location>
        <begin position="674"/>
        <end position="686"/>
    </location>
</feature>
<dbReference type="Gene3D" id="3.40.20.10">
    <property type="entry name" value="Severin"/>
    <property type="match status" value="1"/>
</dbReference>
<evidence type="ECO:0000256" key="1">
    <source>
        <dbReference type="SAM" id="MobiDB-lite"/>
    </source>
</evidence>
<proteinExistence type="predicted"/>
<feature type="region of interest" description="Disordered" evidence="1">
    <location>
        <begin position="337"/>
        <end position="379"/>
    </location>
</feature>
<feature type="compositionally biased region" description="Polar residues" evidence="1">
    <location>
        <begin position="1150"/>
        <end position="1163"/>
    </location>
</feature>
<feature type="compositionally biased region" description="Low complexity" evidence="1">
    <location>
        <begin position="635"/>
        <end position="649"/>
    </location>
</feature>
<dbReference type="SUPFAM" id="SSF55753">
    <property type="entry name" value="Actin depolymerizing proteins"/>
    <property type="match status" value="1"/>
</dbReference>
<feature type="region of interest" description="Disordered" evidence="1">
    <location>
        <begin position="843"/>
        <end position="903"/>
    </location>
</feature>
<feature type="compositionally biased region" description="Low complexity" evidence="1">
    <location>
        <begin position="430"/>
        <end position="440"/>
    </location>
</feature>
<feature type="region of interest" description="Disordered" evidence="1">
    <location>
        <begin position="625"/>
        <end position="649"/>
    </location>
</feature>
<dbReference type="EMBL" id="CAWUOM010000139">
    <property type="protein sequence ID" value="CAK7273635.1"/>
    <property type="molecule type" value="Genomic_DNA"/>
</dbReference>